<keyword evidence="4" id="KW-1185">Reference proteome</keyword>
<accession>A0A7W9HBH7</accession>
<keyword evidence="2" id="KW-1133">Transmembrane helix</keyword>
<organism evidence="3 4">
    <name type="scientific">Streptomyces caelestis</name>
    <dbReference type="NCBI Taxonomy" id="36816"/>
    <lineage>
        <taxon>Bacteria</taxon>
        <taxon>Bacillati</taxon>
        <taxon>Actinomycetota</taxon>
        <taxon>Actinomycetes</taxon>
        <taxon>Kitasatosporales</taxon>
        <taxon>Streptomycetaceae</taxon>
        <taxon>Streptomyces</taxon>
    </lineage>
</organism>
<evidence type="ECO:0000313" key="3">
    <source>
        <dbReference type="EMBL" id="MBB5799215.1"/>
    </source>
</evidence>
<dbReference type="AlphaFoldDB" id="A0A7W9HBH7"/>
<gene>
    <name evidence="3" type="ORF">HDA41_007179</name>
</gene>
<dbReference type="Proteomes" id="UP000590647">
    <property type="component" value="Unassembled WGS sequence"/>
</dbReference>
<reference evidence="3 4" key="1">
    <citation type="submission" date="2020-08" db="EMBL/GenBank/DDBJ databases">
        <title>Sequencing the genomes of 1000 actinobacteria strains.</title>
        <authorList>
            <person name="Klenk H.-P."/>
        </authorList>
    </citation>
    <scope>NUCLEOTIDE SEQUENCE [LARGE SCALE GENOMIC DNA]</scope>
    <source>
        <strain evidence="3 4">DSM 40084</strain>
    </source>
</reference>
<evidence type="ECO:0000256" key="2">
    <source>
        <dbReference type="SAM" id="Phobius"/>
    </source>
</evidence>
<evidence type="ECO:0000313" key="4">
    <source>
        <dbReference type="Proteomes" id="UP000590647"/>
    </source>
</evidence>
<feature type="transmembrane region" description="Helical" evidence="2">
    <location>
        <begin position="32"/>
        <end position="53"/>
    </location>
</feature>
<dbReference type="RefSeq" id="WP_230299512.1">
    <property type="nucleotide sequence ID" value="NZ_JACHNE010000001.1"/>
</dbReference>
<evidence type="ECO:0000256" key="1">
    <source>
        <dbReference type="SAM" id="MobiDB-lite"/>
    </source>
</evidence>
<proteinExistence type="predicted"/>
<feature type="region of interest" description="Disordered" evidence="1">
    <location>
        <begin position="78"/>
        <end position="107"/>
    </location>
</feature>
<sequence length="107" mass="10812">MGAVHDVKSAPGRQLAYHDTYHQTVGTLLSPVLGWVLALTGAVVLPLTAATAAGPEPGQWRDQSPGLYTVRVAADATEKPGASTVSVPAPAPSPLAAPDPQQGDGPP</sequence>
<keyword evidence="2" id="KW-0472">Membrane</keyword>
<name>A0A7W9HBH7_9ACTN</name>
<dbReference type="EMBL" id="JACHNE010000001">
    <property type="protein sequence ID" value="MBB5799215.1"/>
    <property type="molecule type" value="Genomic_DNA"/>
</dbReference>
<comment type="caution">
    <text evidence="3">The sequence shown here is derived from an EMBL/GenBank/DDBJ whole genome shotgun (WGS) entry which is preliminary data.</text>
</comment>
<keyword evidence="2" id="KW-0812">Transmembrane</keyword>
<protein>
    <submittedName>
        <fullName evidence="3">Uncharacterized protein</fullName>
    </submittedName>
</protein>